<name>A0A9D4FDS1_DREPO</name>
<dbReference type="PANTHER" id="PTHR31490">
    <property type="entry name" value="GLYCOSYL HYDROLASE"/>
    <property type="match status" value="1"/>
</dbReference>
<dbReference type="SUPFAM" id="SSF51445">
    <property type="entry name" value="(Trans)glycosidases"/>
    <property type="match status" value="1"/>
</dbReference>
<dbReference type="AlphaFoldDB" id="A0A9D4FDS1"/>
<dbReference type="PRINTS" id="PR00134">
    <property type="entry name" value="GLHYDRLASE10"/>
</dbReference>
<evidence type="ECO:0000256" key="2">
    <source>
        <dbReference type="ARBA" id="ARBA00022801"/>
    </source>
</evidence>
<keyword evidence="2" id="KW-0378">Hydrolase</keyword>
<dbReference type="InterPro" id="IPR017853">
    <property type="entry name" value="GH"/>
</dbReference>
<comment type="caution">
    <text evidence="6">The sequence shown here is derived from an EMBL/GenBank/DDBJ whole genome shotgun (WGS) entry which is preliminary data.</text>
</comment>
<dbReference type="GO" id="GO:0000272">
    <property type="term" value="P:polysaccharide catabolic process"/>
    <property type="evidence" value="ECO:0007669"/>
    <property type="project" value="UniProtKB-KW"/>
</dbReference>
<dbReference type="Proteomes" id="UP000828390">
    <property type="component" value="Unassembled WGS sequence"/>
</dbReference>
<organism evidence="6 7">
    <name type="scientific">Dreissena polymorpha</name>
    <name type="common">Zebra mussel</name>
    <name type="synonym">Mytilus polymorpha</name>
    <dbReference type="NCBI Taxonomy" id="45954"/>
    <lineage>
        <taxon>Eukaryota</taxon>
        <taxon>Metazoa</taxon>
        <taxon>Spiralia</taxon>
        <taxon>Lophotrochozoa</taxon>
        <taxon>Mollusca</taxon>
        <taxon>Bivalvia</taxon>
        <taxon>Autobranchia</taxon>
        <taxon>Heteroconchia</taxon>
        <taxon>Euheterodonta</taxon>
        <taxon>Imparidentia</taxon>
        <taxon>Neoheterodontei</taxon>
        <taxon>Myida</taxon>
        <taxon>Dreissenoidea</taxon>
        <taxon>Dreissenidae</taxon>
        <taxon>Dreissena</taxon>
    </lineage>
</organism>
<reference evidence="6" key="2">
    <citation type="submission" date="2020-11" db="EMBL/GenBank/DDBJ databases">
        <authorList>
            <person name="McCartney M.A."/>
            <person name="Auch B."/>
            <person name="Kono T."/>
            <person name="Mallez S."/>
            <person name="Becker A."/>
            <person name="Gohl D.M."/>
            <person name="Silverstein K.A.T."/>
            <person name="Koren S."/>
            <person name="Bechman K.B."/>
            <person name="Herman A."/>
            <person name="Abrahante J.E."/>
            <person name="Garbe J."/>
        </authorList>
    </citation>
    <scope>NUCLEOTIDE SEQUENCE</scope>
    <source>
        <strain evidence="6">Duluth1</strain>
        <tissue evidence="6">Whole animal</tissue>
    </source>
</reference>
<evidence type="ECO:0000313" key="6">
    <source>
        <dbReference type="EMBL" id="KAH3797048.1"/>
    </source>
</evidence>
<dbReference type="EMBL" id="JAIWYP010000007">
    <property type="protein sequence ID" value="KAH3797048.1"/>
    <property type="molecule type" value="Genomic_DNA"/>
</dbReference>
<dbReference type="PROSITE" id="PS51760">
    <property type="entry name" value="GH10_2"/>
    <property type="match status" value="1"/>
</dbReference>
<dbReference type="GO" id="GO:0031176">
    <property type="term" value="F:endo-1,4-beta-xylanase activity"/>
    <property type="evidence" value="ECO:0007669"/>
    <property type="project" value="UniProtKB-ARBA"/>
</dbReference>
<gene>
    <name evidence="6" type="ORF">DPMN_150623</name>
</gene>
<comment type="similarity">
    <text evidence="1">Belongs to the glycosyl hydrolase 10 (cellulase F) family.</text>
</comment>
<protein>
    <recommendedName>
        <fullName evidence="5">GH10 domain-containing protein</fullName>
    </recommendedName>
</protein>
<sequence>MTRNYVRHWDVNNDNLHFDFYEQRTRDPNITMKMFSSVHKVDPNVQLFLTDYGIMVHNMAQSLRDQAMLFKSAGVPIHGIGIQSHLKNMDTDITAMKARLDTVAEGCPFGLRSSL</sequence>
<dbReference type="PANTHER" id="PTHR31490:SF1">
    <property type="entry name" value="ENDO-1,4-BETA-XYLANASE 1"/>
    <property type="match status" value="1"/>
</dbReference>
<keyword evidence="7" id="KW-1185">Reference proteome</keyword>
<reference evidence="6" key="1">
    <citation type="journal article" date="2019" name="bioRxiv">
        <title>The Genome of the Zebra Mussel, Dreissena polymorpha: A Resource for Invasive Species Research.</title>
        <authorList>
            <person name="McCartney M.A."/>
            <person name="Auch B."/>
            <person name="Kono T."/>
            <person name="Mallez S."/>
            <person name="Zhang Y."/>
            <person name="Obille A."/>
            <person name="Becker A."/>
            <person name="Abrahante J.E."/>
            <person name="Garbe J."/>
            <person name="Badalamenti J.P."/>
            <person name="Herman A."/>
            <person name="Mangelson H."/>
            <person name="Liachko I."/>
            <person name="Sullivan S."/>
            <person name="Sone E.D."/>
            <person name="Koren S."/>
            <person name="Silverstein K.A.T."/>
            <person name="Beckman K.B."/>
            <person name="Gohl D.M."/>
        </authorList>
    </citation>
    <scope>NUCLEOTIDE SEQUENCE</scope>
    <source>
        <strain evidence="6">Duluth1</strain>
        <tissue evidence="6">Whole animal</tissue>
    </source>
</reference>
<keyword evidence="3" id="KW-0119">Carbohydrate metabolism</keyword>
<evidence type="ECO:0000256" key="4">
    <source>
        <dbReference type="ARBA" id="ARBA00023326"/>
    </source>
</evidence>
<evidence type="ECO:0000256" key="1">
    <source>
        <dbReference type="ARBA" id="ARBA00007495"/>
    </source>
</evidence>
<evidence type="ECO:0000313" key="7">
    <source>
        <dbReference type="Proteomes" id="UP000828390"/>
    </source>
</evidence>
<proteinExistence type="inferred from homology"/>
<dbReference type="Pfam" id="PF00331">
    <property type="entry name" value="Glyco_hydro_10"/>
    <property type="match status" value="1"/>
</dbReference>
<accession>A0A9D4FDS1</accession>
<evidence type="ECO:0000259" key="5">
    <source>
        <dbReference type="PROSITE" id="PS51760"/>
    </source>
</evidence>
<dbReference type="InterPro" id="IPR044846">
    <property type="entry name" value="GH10"/>
</dbReference>
<evidence type="ECO:0000256" key="3">
    <source>
        <dbReference type="ARBA" id="ARBA00023277"/>
    </source>
</evidence>
<feature type="domain" description="GH10" evidence="5">
    <location>
        <begin position="1"/>
        <end position="115"/>
    </location>
</feature>
<keyword evidence="4" id="KW-0624">Polysaccharide degradation</keyword>
<dbReference type="InterPro" id="IPR001000">
    <property type="entry name" value="GH10_dom"/>
</dbReference>
<dbReference type="Gene3D" id="3.20.20.80">
    <property type="entry name" value="Glycosidases"/>
    <property type="match status" value="1"/>
</dbReference>